<dbReference type="RefSeq" id="WP_244677898.1">
    <property type="nucleotide sequence ID" value="NZ_CP095046.1"/>
</dbReference>
<proteinExistence type="predicted"/>
<keyword evidence="2" id="KW-1185">Reference proteome</keyword>
<evidence type="ECO:0000313" key="2">
    <source>
        <dbReference type="Proteomes" id="UP000831796"/>
    </source>
</evidence>
<organism evidence="1 2">
    <name type="scientific">Hymenobacter cellulosilyticus</name>
    <dbReference type="NCBI Taxonomy" id="2932248"/>
    <lineage>
        <taxon>Bacteria</taxon>
        <taxon>Pseudomonadati</taxon>
        <taxon>Bacteroidota</taxon>
        <taxon>Cytophagia</taxon>
        <taxon>Cytophagales</taxon>
        <taxon>Hymenobacteraceae</taxon>
        <taxon>Hymenobacter</taxon>
    </lineage>
</organism>
<accession>A0A8T9QG67</accession>
<reference evidence="1" key="1">
    <citation type="submission" date="2022-04" db="EMBL/GenBank/DDBJ databases">
        <title>Hymenobacter sp. isolated from the air.</title>
        <authorList>
            <person name="Won M."/>
            <person name="Lee C.-M."/>
            <person name="Woen H.-Y."/>
            <person name="Kwon S.-W."/>
        </authorList>
    </citation>
    <scope>NUCLEOTIDE SEQUENCE</scope>
    <source>
        <strain evidence="1">5116S-3</strain>
    </source>
</reference>
<protein>
    <submittedName>
        <fullName evidence="1">Uncharacterized protein</fullName>
    </submittedName>
</protein>
<dbReference type="EMBL" id="CP095046">
    <property type="protein sequence ID" value="UOQ74559.1"/>
    <property type="molecule type" value="Genomic_DNA"/>
</dbReference>
<name>A0A8T9QG67_9BACT</name>
<dbReference type="AlphaFoldDB" id="A0A8T9QG67"/>
<evidence type="ECO:0000313" key="1">
    <source>
        <dbReference type="EMBL" id="UOQ74559.1"/>
    </source>
</evidence>
<sequence>MPSPISIASRLRAILLLVLLVWLGVGSAWATTPRAAVVRPGSPTITHHAQPAQADLLHQEASAPPHLGLFRSVPPDLALLPTIGFSGAVRSWNITPGAAAEPSASAVSPLLRAWLRTSVSPNAPKAYSTREFDRSPAPRVQLPGPLFFLLY</sequence>
<dbReference type="KEGG" id="hcu:MUN79_12200"/>
<dbReference type="Proteomes" id="UP000831796">
    <property type="component" value="Chromosome"/>
</dbReference>
<gene>
    <name evidence="1" type="ORF">MUN79_12200</name>
</gene>